<dbReference type="Gene3D" id="3.40.220.10">
    <property type="entry name" value="Leucine Aminopeptidase, subunit E, domain 1"/>
    <property type="match status" value="1"/>
</dbReference>
<keyword evidence="3" id="KW-1185">Reference proteome</keyword>
<proteinExistence type="predicted"/>
<name>A0ABR7JRS4_9FIRM</name>
<evidence type="ECO:0000313" key="3">
    <source>
        <dbReference type="Proteomes" id="UP000609849"/>
    </source>
</evidence>
<dbReference type="SUPFAM" id="SSF52949">
    <property type="entry name" value="Macro domain-like"/>
    <property type="match status" value="1"/>
</dbReference>
<accession>A0ABR7JRS4</accession>
<dbReference type="InterPro" id="IPR002589">
    <property type="entry name" value="Macro_dom"/>
</dbReference>
<evidence type="ECO:0000259" key="1">
    <source>
        <dbReference type="PROSITE" id="PS51154"/>
    </source>
</evidence>
<dbReference type="PANTHER" id="PTHR11106:SF27">
    <property type="entry name" value="MACRO DOMAIN-CONTAINING PROTEIN"/>
    <property type="match status" value="1"/>
</dbReference>
<reference evidence="2 3" key="1">
    <citation type="submission" date="2020-08" db="EMBL/GenBank/DDBJ databases">
        <authorList>
            <person name="Liu C."/>
            <person name="Sun Q."/>
        </authorList>
    </citation>
    <scope>NUCLEOTIDE SEQUENCE [LARGE SCALE GENOMIC DNA]</scope>
    <source>
        <strain evidence="2 3">NSJ-18</strain>
    </source>
</reference>
<dbReference type="PANTHER" id="PTHR11106">
    <property type="entry name" value="GANGLIOSIDE INDUCED DIFFERENTIATION ASSOCIATED PROTEIN 2-RELATED"/>
    <property type="match status" value="1"/>
</dbReference>
<dbReference type="PROSITE" id="PS51154">
    <property type="entry name" value="MACRO"/>
    <property type="match status" value="1"/>
</dbReference>
<keyword evidence="2" id="KW-0378">Hydrolase</keyword>
<evidence type="ECO:0000313" key="2">
    <source>
        <dbReference type="EMBL" id="MBC5997311.1"/>
    </source>
</evidence>
<dbReference type="Proteomes" id="UP000609849">
    <property type="component" value="Unassembled WGS sequence"/>
</dbReference>
<dbReference type="EMBL" id="JACRWE010000004">
    <property type="protein sequence ID" value="MBC5997311.1"/>
    <property type="molecule type" value="Genomic_DNA"/>
</dbReference>
<dbReference type="CDD" id="cd02908">
    <property type="entry name" value="Macro_OAADPr_deacetylase"/>
    <property type="match status" value="1"/>
</dbReference>
<dbReference type="SMART" id="SM00506">
    <property type="entry name" value="A1pp"/>
    <property type="match status" value="1"/>
</dbReference>
<comment type="caution">
    <text evidence="2">The sequence shown here is derived from an EMBL/GenBank/DDBJ whole genome shotgun (WGS) entry which is preliminary data.</text>
</comment>
<dbReference type="RefSeq" id="WP_153924945.1">
    <property type="nucleotide sequence ID" value="NZ_JACRWE010000004.1"/>
</dbReference>
<sequence>MNWVDYANDIDLFEVFNKDVKPMSKSEKYRAVRVLIDYFSKEGIWNTKNLPDTYDARRNMLRGILNAYPPNEIDPVNLELLEKLLITESKEKNTINVYDIPEVEKNISIFNGDITTIKSDAIVNAANSRLLGCMQPHHMCIDNSVHSAAGPRLRQDCNIIIEKQNHLEYTGCAKITRGYCLPSKYVIHTVGPIVSSVGPTKEQEKQLSSCYNSCLNIVKDIDDIKSIVFCCISTGVFGYPKEEAAKIAVKTVKKWMQDNSEKELKVVFNVYKDSDEEIYKQILLK</sequence>
<dbReference type="Pfam" id="PF01661">
    <property type="entry name" value="Macro"/>
    <property type="match status" value="1"/>
</dbReference>
<gene>
    <name evidence="2" type="ORF">H8923_11095</name>
</gene>
<dbReference type="InterPro" id="IPR043472">
    <property type="entry name" value="Macro_dom-like"/>
</dbReference>
<organism evidence="2 3">
    <name type="scientific">Romboutsia faecis</name>
    <dbReference type="NCBI Taxonomy" id="2764597"/>
    <lineage>
        <taxon>Bacteria</taxon>
        <taxon>Bacillati</taxon>
        <taxon>Bacillota</taxon>
        <taxon>Clostridia</taxon>
        <taxon>Peptostreptococcales</taxon>
        <taxon>Peptostreptococcaceae</taxon>
        <taxon>Romboutsia</taxon>
    </lineage>
</organism>
<dbReference type="GO" id="GO:0016787">
    <property type="term" value="F:hydrolase activity"/>
    <property type="evidence" value="ECO:0007669"/>
    <property type="project" value="UniProtKB-KW"/>
</dbReference>
<dbReference type="NCBIfam" id="NF003163">
    <property type="entry name" value="PRK04143.1"/>
    <property type="match status" value="1"/>
</dbReference>
<feature type="domain" description="Macro" evidence="1">
    <location>
        <begin position="94"/>
        <end position="285"/>
    </location>
</feature>
<protein>
    <submittedName>
        <fullName evidence="2">Protein-ADP-ribose hydrolase</fullName>
    </submittedName>
</protein>